<dbReference type="GO" id="GO:0009279">
    <property type="term" value="C:cell outer membrane"/>
    <property type="evidence" value="ECO:0007669"/>
    <property type="project" value="UniProtKB-SubCell"/>
</dbReference>
<feature type="signal peptide" evidence="12">
    <location>
        <begin position="1"/>
        <end position="20"/>
    </location>
</feature>
<keyword evidence="4" id="KW-1134">Transmembrane beta strand</keyword>
<dbReference type="AlphaFoldDB" id="A0A7Y6TW42"/>
<keyword evidence="9" id="KW-0472">Membrane</keyword>
<evidence type="ECO:0000256" key="2">
    <source>
        <dbReference type="ARBA" id="ARBA00011233"/>
    </source>
</evidence>
<dbReference type="GO" id="GO:0015288">
    <property type="term" value="F:porin activity"/>
    <property type="evidence" value="ECO:0007669"/>
    <property type="project" value="UniProtKB-KW"/>
</dbReference>
<evidence type="ECO:0000256" key="8">
    <source>
        <dbReference type="ARBA" id="ARBA00023114"/>
    </source>
</evidence>
<sequence>MKKSLLALAVLGAFSGVASAQSSVTLYGTIDLAGRYVKNEGSNRRFSLASDGLNSSQLGFRGVEDLGGGLKASFVLLAGVNADSGTANGKFWNRRSTVSLSSNAGEIRLGRDYTPTFWNLTLFDAFGTNGLGNSLNTAQRHPGTRQDNTIQYFLPSNLGGWYGQFMAGTSEGATSGDRPARYLGGRVGFAAGPFDVAVAGAQIRYRGASFNGWTAGAPGGAITNDDQKSINVGASWNFGFAKLMGYVDYERLDNAADDRELRGSISAVIPFGQSEVHVGYDRSRLRRDGAGTSTAQQLKASYVYNLSKRTAVYGTVSYLDNNRNAAMSIAPASGTNASTGSQSATALPSTGGDSRGVEFGVRHFF</sequence>
<reference evidence="14 15" key="1">
    <citation type="submission" date="2020-06" db="EMBL/GenBank/DDBJ databases">
        <title>Schlegella sp. ID0723 isolated from air conditioner.</title>
        <authorList>
            <person name="Kim D.Y."/>
            <person name="Kim D.-U."/>
        </authorList>
    </citation>
    <scope>NUCLEOTIDE SEQUENCE [LARGE SCALE GENOMIC DNA]</scope>
    <source>
        <strain evidence="14 15">ID0723</strain>
    </source>
</reference>
<dbReference type="EMBL" id="JABWMJ010000003">
    <property type="protein sequence ID" value="NUZ05627.1"/>
    <property type="molecule type" value="Genomic_DNA"/>
</dbReference>
<dbReference type="GO" id="GO:0006811">
    <property type="term" value="P:monoatomic ion transport"/>
    <property type="evidence" value="ECO:0007669"/>
    <property type="project" value="UniProtKB-KW"/>
</dbReference>
<proteinExistence type="predicted"/>
<evidence type="ECO:0000256" key="1">
    <source>
        <dbReference type="ARBA" id="ARBA00004571"/>
    </source>
</evidence>
<dbReference type="Pfam" id="PF13609">
    <property type="entry name" value="Porin_4"/>
    <property type="match status" value="1"/>
</dbReference>
<keyword evidence="10" id="KW-0998">Cell outer membrane</keyword>
<gene>
    <name evidence="14" type="ORF">HQN59_07605</name>
</gene>
<feature type="region of interest" description="Disordered" evidence="11">
    <location>
        <begin position="333"/>
        <end position="353"/>
    </location>
</feature>
<keyword evidence="15" id="KW-1185">Reference proteome</keyword>
<dbReference type="GO" id="GO:0046930">
    <property type="term" value="C:pore complex"/>
    <property type="evidence" value="ECO:0007669"/>
    <property type="project" value="UniProtKB-KW"/>
</dbReference>
<evidence type="ECO:0000256" key="3">
    <source>
        <dbReference type="ARBA" id="ARBA00022448"/>
    </source>
</evidence>
<dbReference type="RefSeq" id="WP_176067757.1">
    <property type="nucleotide sequence ID" value="NZ_JABWMJ010000003.1"/>
</dbReference>
<keyword evidence="3" id="KW-0813">Transport</keyword>
<keyword evidence="6 12" id="KW-0732">Signal</keyword>
<evidence type="ECO:0000313" key="15">
    <source>
        <dbReference type="Proteomes" id="UP000529637"/>
    </source>
</evidence>
<feature type="domain" description="Porin" evidence="13">
    <location>
        <begin position="7"/>
        <end position="323"/>
    </location>
</feature>
<dbReference type="InterPro" id="IPR033900">
    <property type="entry name" value="Gram_neg_porin_domain"/>
</dbReference>
<evidence type="ECO:0000256" key="11">
    <source>
        <dbReference type="SAM" id="MobiDB-lite"/>
    </source>
</evidence>
<evidence type="ECO:0000256" key="9">
    <source>
        <dbReference type="ARBA" id="ARBA00023136"/>
    </source>
</evidence>
<evidence type="ECO:0000313" key="14">
    <source>
        <dbReference type="EMBL" id="NUZ05627.1"/>
    </source>
</evidence>
<dbReference type="InterPro" id="IPR023614">
    <property type="entry name" value="Porin_dom_sf"/>
</dbReference>
<comment type="subunit">
    <text evidence="2">Homotrimer.</text>
</comment>
<dbReference type="SUPFAM" id="SSF56935">
    <property type="entry name" value="Porins"/>
    <property type="match status" value="1"/>
</dbReference>
<organism evidence="14 15">
    <name type="scientific">Piscinibacter koreensis</name>
    <dbReference type="NCBI Taxonomy" id="2742824"/>
    <lineage>
        <taxon>Bacteria</taxon>
        <taxon>Pseudomonadati</taxon>
        <taxon>Pseudomonadota</taxon>
        <taxon>Betaproteobacteria</taxon>
        <taxon>Burkholderiales</taxon>
        <taxon>Sphaerotilaceae</taxon>
        <taxon>Piscinibacter</taxon>
    </lineage>
</organism>
<evidence type="ECO:0000256" key="5">
    <source>
        <dbReference type="ARBA" id="ARBA00022692"/>
    </source>
</evidence>
<dbReference type="Proteomes" id="UP000529637">
    <property type="component" value="Unassembled WGS sequence"/>
</dbReference>
<protein>
    <submittedName>
        <fullName evidence="14">Porin</fullName>
    </submittedName>
</protein>
<feature type="chain" id="PRO_5031282164" evidence="12">
    <location>
        <begin position="21"/>
        <end position="365"/>
    </location>
</feature>
<feature type="compositionally biased region" description="Polar residues" evidence="11">
    <location>
        <begin position="333"/>
        <end position="352"/>
    </location>
</feature>
<dbReference type="PANTHER" id="PTHR34501">
    <property type="entry name" value="PROTEIN YDDL-RELATED"/>
    <property type="match status" value="1"/>
</dbReference>
<evidence type="ECO:0000256" key="10">
    <source>
        <dbReference type="ARBA" id="ARBA00023237"/>
    </source>
</evidence>
<evidence type="ECO:0000256" key="4">
    <source>
        <dbReference type="ARBA" id="ARBA00022452"/>
    </source>
</evidence>
<name>A0A7Y6TW42_9BURK</name>
<dbReference type="PANTHER" id="PTHR34501:SF9">
    <property type="entry name" value="MAJOR OUTER MEMBRANE PROTEIN P.IA"/>
    <property type="match status" value="1"/>
</dbReference>
<evidence type="ECO:0000256" key="7">
    <source>
        <dbReference type="ARBA" id="ARBA00023065"/>
    </source>
</evidence>
<keyword evidence="8" id="KW-0626">Porin</keyword>
<dbReference type="InterPro" id="IPR002299">
    <property type="entry name" value="Porin_Neis"/>
</dbReference>
<comment type="subcellular location">
    <subcellularLocation>
        <location evidence="1">Cell outer membrane</location>
        <topology evidence="1">Multi-pass membrane protein</topology>
    </subcellularLocation>
</comment>
<evidence type="ECO:0000256" key="12">
    <source>
        <dbReference type="SAM" id="SignalP"/>
    </source>
</evidence>
<dbReference type="InterPro" id="IPR050298">
    <property type="entry name" value="Gram-neg_bact_OMP"/>
</dbReference>
<dbReference type="PRINTS" id="PR00184">
    <property type="entry name" value="NEISSPPORIN"/>
</dbReference>
<evidence type="ECO:0000256" key="6">
    <source>
        <dbReference type="ARBA" id="ARBA00022729"/>
    </source>
</evidence>
<keyword evidence="7" id="KW-0406">Ion transport</keyword>
<dbReference type="Gene3D" id="2.40.160.10">
    <property type="entry name" value="Porin"/>
    <property type="match status" value="1"/>
</dbReference>
<accession>A0A7Y6TW42</accession>
<dbReference type="CDD" id="cd00342">
    <property type="entry name" value="gram_neg_porins"/>
    <property type="match status" value="1"/>
</dbReference>
<comment type="caution">
    <text evidence="14">The sequence shown here is derived from an EMBL/GenBank/DDBJ whole genome shotgun (WGS) entry which is preliminary data.</text>
</comment>
<keyword evidence="5" id="KW-0812">Transmembrane</keyword>
<evidence type="ECO:0000259" key="13">
    <source>
        <dbReference type="Pfam" id="PF13609"/>
    </source>
</evidence>